<organism evidence="2 3">
    <name type="scientific">Candidatus Ornithobacterium hominis</name>
    <dbReference type="NCBI Taxonomy" id="2497989"/>
    <lineage>
        <taxon>Bacteria</taxon>
        <taxon>Pseudomonadati</taxon>
        <taxon>Bacteroidota</taxon>
        <taxon>Flavobacteriia</taxon>
        <taxon>Flavobacteriales</taxon>
        <taxon>Weeksellaceae</taxon>
        <taxon>Ornithobacterium</taxon>
    </lineage>
</organism>
<dbReference type="Gene3D" id="2.60.40.10">
    <property type="entry name" value="Immunoglobulins"/>
    <property type="match status" value="2"/>
</dbReference>
<evidence type="ECO:0000313" key="2">
    <source>
        <dbReference type="EMBL" id="SZD72380.1"/>
    </source>
</evidence>
<evidence type="ECO:0000313" key="3">
    <source>
        <dbReference type="Proteomes" id="UP000262142"/>
    </source>
</evidence>
<dbReference type="Proteomes" id="UP000262142">
    <property type="component" value="Unassembled WGS sequence"/>
</dbReference>
<name>A0A383TYQ3_9FLAO</name>
<feature type="domain" description="BACON" evidence="1">
    <location>
        <begin position="56"/>
        <end position="107"/>
    </location>
</feature>
<protein>
    <recommendedName>
        <fullName evidence="1">BACON domain-containing protein</fullName>
    </recommendedName>
</protein>
<dbReference type="PROSITE" id="PS51257">
    <property type="entry name" value="PROKAR_LIPOPROTEIN"/>
    <property type="match status" value="1"/>
</dbReference>
<dbReference type="AlphaFoldDB" id="A0A383TYQ3"/>
<evidence type="ECO:0000259" key="1">
    <source>
        <dbReference type="Pfam" id="PF13004"/>
    </source>
</evidence>
<sequence length="233" mass="26077">MKKLLLLSIFSSLIISCGDDLVTPTLTLDQKNISYLPNGGETVIKVATNISDWYYSIQKEDNDWVQGEKTTAGLKLKISPYLNNNDNRTSIVRVYAGNEMQAITINQTSANNALSVNTQAFTVSAAGETIEFTINSIIDYTVNLADNLEWIRLLEKENIDSQQTKYKYVVDQYRNMQEARTAKITVVGNGDYSIIEREITINQERYIPNNIPTGIVSAETSSSQNESTKTLVK</sequence>
<dbReference type="InterPro" id="IPR024361">
    <property type="entry name" value="BACON"/>
</dbReference>
<dbReference type="InterPro" id="IPR013783">
    <property type="entry name" value="Ig-like_fold"/>
</dbReference>
<dbReference type="RefSeq" id="WP_119059208.1">
    <property type="nucleotide sequence ID" value="NZ_UNSC01000003.1"/>
</dbReference>
<accession>A0A383TYQ3</accession>
<reference evidence="2 3" key="1">
    <citation type="submission" date="2018-09" db="EMBL/GenBank/DDBJ databases">
        <authorList>
            <consortium name="Pathogen Informatics"/>
        </authorList>
    </citation>
    <scope>NUCLEOTIDE SEQUENCE [LARGE SCALE GENOMIC DNA]</scope>
    <source>
        <strain evidence="2 3">OH-22767</strain>
    </source>
</reference>
<proteinExistence type="predicted"/>
<gene>
    <name evidence="2" type="ORF">SAMEA104719789_00825</name>
</gene>
<dbReference type="Pfam" id="PF13004">
    <property type="entry name" value="BACON"/>
    <property type="match status" value="1"/>
</dbReference>
<keyword evidence="3" id="KW-1185">Reference proteome</keyword>
<dbReference type="EMBL" id="UNSC01000003">
    <property type="protein sequence ID" value="SZD72380.1"/>
    <property type="molecule type" value="Genomic_DNA"/>
</dbReference>